<dbReference type="EMBL" id="WHOA01000089">
    <property type="protein sequence ID" value="NOU72245.1"/>
    <property type="molecule type" value="Genomic_DNA"/>
</dbReference>
<feature type="transmembrane region" description="Helical" evidence="2">
    <location>
        <begin position="127"/>
        <end position="147"/>
    </location>
</feature>
<reference evidence="4 5" key="1">
    <citation type="submission" date="2019-10" db="EMBL/GenBank/DDBJ databases">
        <title>Description of Paenibacillus terrestris sp. nov.</title>
        <authorList>
            <person name="Carlier A."/>
            <person name="Qi S."/>
        </authorList>
    </citation>
    <scope>NUCLEOTIDE SEQUENCE [LARGE SCALE GENOMIC DNA]</scope>
    <source>
        <strain evidence="4 5">LMG 31458</strain>
    </source>
</reference>
<protein>
    <submittedName>
        <fullName evidence="4">CPBP family intramembrane metalloprotease</fullName>
    </submittedName>
</protein>
<keyword evidence="2" id="KW-0472">Membrane</keyword>
<dbReference type="GO" id="GO:0008237">
    <property type="term" value="F:metallopeptidase activity"/>
    <property type="evidence" value="ECO:0007669"/>
    <property type="project" value="UniProtKB-KW"/>
</dbReference>
<dbReference type="PANTHER" id="PTHR39430:SF1">
    <property type="entry name" value="PROTEASE"/>
    <property type="match status" value="1"/>
</dbReference>
<keyword evidence="5" id="KW-1185">Reference proteome</keyword>
<dbReference type="PANTHER" id="PTHR39430">
    <property type="entry name" value="MEMBRANE-ASSOCIATED PROTEASE-RELATED"/>
    <property type="match status" value="1"/>
</dbReference>
<feature type="domain" description="CAAX prenyl protease 2/Lysostaphin resistance protein A-like" evidence="3">
    <location>
        <begin position="205"/>
        <end position="298"/>
    </location>
</feature>
<feature type="transmembrane region" description="Helical" evidence="2">
    <location>
        <begin position="285"/>
        <end position="305"/>
    </location>
</feature>
<feature type="transmembrane region" description="Helical" evidence="2">
    <location>
        <begin position="78"/>
        <end position="107"/>
    </location>
</feature>
<evidence type="ECO:0000259" key="3">
    <source>
        <dbReference type="Pfam" id="PF02517"/>
    </source>
</evidence>
<keyword evidence="4" id="KW-0378">Hydrolase</keyword>
<gene>
    <name evidence="4" type="ORF">GC098_12560</name>
</gene>
<dbReference type="Proteomes" id="UP000616779">
    <property type="component" value="Unassembled WGS sequence"/>
</dbReference>
<comment type="caution">
    <text evidence="4">The sequence shown here is derived from an EMBL/GenBank/DDBJ whole genome shotgun (WGS) entry which is preliminary data.</text>
</comment>
<feature type="transmembrane region" description="Helical" evidence="2">
    <location>
        <begin position="335"/>
        <end position="354"/>
    </location>
</feature>
<keyword evidence="4" id="KW-0645">Protease</keyword>
<proteinExistence type="predicted"/>
<feature type="transmembrane region" description="Helical" evidence="2">
    <location>
        <begin position="235"/>
        <end position="253"/>
    </location>
</feature>
<feature type="transmembrane region" description="Helical" evidence="2">
    <location>
        <begin position="259"/>
        <end position="278"/>
    </location>
</feature>
<feature type="region of interest" description="Disordered" evidence="1">
    <location>
        <begin position="1"/>
        <end position="21"/>
    </location>
</feature>
<evidence type="ECO:0000256" key="2">
    <source>
        <dbReference type="SAM" id="Phobius"/>
    </source>
</evidence>
<evidence type="ECO:0000313" key="4">
    <source>
        <dbReference type="EMBL" id="NOU72245.1"/>
    </source>
</evidence>
<keyword evidence="2" id="KW-1133">Transmembrane helix</keyword>
<name>A0ABX1XWP7_9BACL</name>
<feature type="transmembrane region" description="Helical" evidence="2">
    <location>
        <begin position="168"/>
        <end position="193"/>
    </location>
</feature>
<keyword evidence="4" id="KW-0482">Metalloprotease</keyword>
<keyword evidence="2" id="KW-0812">Transmembrane</keyword>
<evidence type="ECO:0000256" key="1">
    <source>
        <dbReference type="SAM" id="MobiDB-lite"/>
    </source>
</evidence>
<organism evidence="4 5">
    <name type="scientific">Paenibacillus phytorum</name>
    <dbReference type="NCBI Taxonomy" id="2654977"/>
    <lineage>
        <taxon>Bacteria</taxon>
        <taxon>Bacillati</taxon>
        <taxon>Bacillota</taxon>
        <taxon>Bacilli</taxon>
        <taxon>Bacillales</taxon>
        <taxon>Paenibacillaceae</taxon>
        <taxon>Paenibacillus</taxon>
    </lineage>
</organism>
<feature type="transmembrane region" description="Helical" evidence="2">
    <location>
        <begin position="205"/>
        <end position="223"/>
    </location>
</feature>
<accession>A0ABX1XWP7</accession>
<sequence>MTSPNAMIQSANRTKSMFPPSNESDVSSIVAWSQHLHKSILSFVSWQEIGDLFSNKWLRREWNLIEVKKRKSLSILTIVGKVLLTLVFIVVITVLLSVAAAVVAILRHPDHDISMAGVAGDPFFIKAALWAQIIGFISGVVLSYAIFERRKGWTLGLQAHLLGRRFGEGFAAGALLITISSAGIWLLGGIKIVSYQWTGTLGLELSWSFLLFVGVAVNEELFARGYLQGLVKERFGAISGITVSTVVFAFLHTFNPGMWSSPLPIMNLLLAGLLFALSREYSGGLWMPIGMHLSWNFFQGCILGFEVSGTPMPSLIKTEIQGASLISGADFGAEGSLVTTLILILGIVLISTYYQKRAGKMQMN</sequence>
<dbReference type="Pfam" id="PF02517">
    <property type="entry name" value="Rce1-like"/>
    <property type="match status" value="1"/>
</dbReference>
<evidence type="ECO:0000313" key="5">
    <source>
        <dbReference type="Proteomes" id="UP000616779"/>
    </source>
</evidence>
<dbReference type="InterPro" id="IPR003675">
    <property type="entry name" value="Rce1/LyrA-like_dom"/>
</dbReference>